<sequence>MTLLYPRLLRHRAKPLAVDYKDLGPIELNTRWSLADSSAVFVATGGTRVDPATLQLLRDIVVDLAKESGFPQPPDAKQKVSFDLQLAVVLHREMRISPAEAASGDVWAFLSLVVLPDVSHWRYPKPPGDRVLGSDLTRHVLGRMWWRAQLVYAPTDSDPYAALHVLGEAAFDQIYARRAALGGSPHLIQSILRTWRQMDFSGSDITERDILRDFLKRLLRLAPFVVFEALDSRALDEELLEIAKETVFGYLSFGGRTPANEVEPRAARVFVGVVS</sequence>
<dbReference type="OrthoDB" id="9813719at2"/>
<evidence type="ECO:0000313" key="2">
    <source>
        <dbReference type="Proteomes" id="UP000294856"/>
    </source>
</evidence>
<dbReference type="RefSeq" id="WP_132369662.1">
    <property type="nucleotide sequence ID" value="NZ_SMFR01000001.1"/>
</dbReference>
<organism evidence="1 2">
    <name type="scientific">Nocardia alba</name>
    <dbReference type="NCBI Taxonomy" id="225051"/>
    <lineage>
        <taxon>Bacteria</taxon>
        <taxon>Bacillati</taxon>
        <taxon>Actinomycetota</taxon>
        <taxon>Actinomycetes</taxon>
        <taxon>Mycobacteriales</taxon>
        <taxon>Nocardiaceae</taxon>
        <taxon>Nocardia</taxon>
    </lineage>
</organism>
<reference evidence="1 2" key="1">
    <citation type="submission" date="2019-03" db="EMBL/GenBank/DDBJ databases">
        <title>Genomic Encyclopedia of Type Strains, Phase IV (KMG-IV): sequencing the most valuable type-strain genomes for metagenomic binning, comparative biology and taxonomic classification.</title>
        <authorList>
            <person name="Goeker M."/>
        </authorList>
    </citation>
    <scope>NUCLEOTIDE SEQUENCE [LARGE SCALE GENOMIC DNA]</scope>
    <source>
        <strain evidence="1 2">DSM 44684</strain>
    </source>
</reference>
<protein>
    <submittedName>
        <fullName evidence="1">Uncharacterized protein</fullName>
    </submittedName>
</protein>
<proteinExistence type="predicted"/>
<dbReference type="EMBL" id="SMFR01000001">
    <property type="protein sequence ID" value="TCJ99285.1"/>
    <property type="molecule type" value="Genomic_DNA"/>
</dbReference>
<dbReference type="Proteomes" id="UP000294856">
    <property type="component" value="Unassembled WGS sequence"/>
</dbReference>
<name>A0A4V6NCS5_9NOCA</name>
<dbReference type="STRING" id="1210063.GCA_001612665_02278"/>
<keyword evidence="2" id="KW-1185">Reference proteome</keyword>
<comment type="caution">
    <text evidence="1">The sequence shown here is derived from an EMBL/GenBank/DDBJ whole genome shotgun (WGS) entry which is preliminary data.</text>
</comment>
<dbReference type="AlphaFoldDB" id="A0A4V6NCS5"/>
<accession>A0A4V6NCS5</accession>
<gene>
    <name evidence="1" type="ORF">DFR71_0260</name>
</gene>
<dbReference type="InterPro" id="IPR045920">
    <property type="entry name" value="DUF6339"/>
</dbReference>
<evidence type="ECO:0000313" key="1">
    <source>
        <dbReference type="EMBL" id="TCJ99285.1"/>
    </source>
</evidence>
<dbReference type="Pfam" id="PF19866">
    <property type="entry name" value="DUF6339"/>
    <property type="match status" value="1"/>
</dbReference>